<dbReference type="AlphaFoldDB" id="A0A6A6SI88"/>
<feature type="domain" description="Major facilitator superfamily (MFS) profile" evidence="8">
    <location>
        <begin position="5"/>
        <end position="81"/>
    </location>
</feature>
<dbReference type="Proteomes" id="UP000799753">
    <property type="component" value="Unassembled WGS sequence"/>
</dbReference>
<accession>A0A6A6SI88</accession>
<dbReference type="InterPro" id="IPR020846">
    <property type="entry name" value="MFS_dom"/>
</dbReference>
<dbReference type="OrthoDB" id="6770063at2759"/>
<dbReference type="SUPFAM" id="SSF103473">
    <property type="entry name" value="MFS general substrate transporter"/>
    <property type="match status" value="1"/>
</dbReference>
<keyword evidence="10" id="KW-1185">Reference proteome</keyword>
<feature type="non-terminal residue" evidence="9">
    <location>
        <position position="1"/>
    </location>
</feature>
<evidence type="ECO:0000256" key="2">
    <source>
        <dbReference type="ARBA" id="ARBA00022448"/>
    </source>
</evidence>
<evidence type="ECO:0000313" key="9">
    <source>
        <dbReference type="EMBL" id="KAF2646108.1"/>
    </source>
</evidence>
<keyword evidence="4 7" id="KW-1133">Transmembrane helix</keyword>
<evidence type="ECO:0000256" key="1">
    <source>
        <dbReference type="ARBA" id="ARBA00004141"/>
    </source>
</evidence>
<dbReference type="Gene3D" id="1.20.1720.10">
    <property type="entry name" value="Multidrug resistance protein D"/>
    <property type="match status" value="1"/>
</dbReference>
<evidence type="ECO:0000256" key="5">
    <source>
        <dbReference type="ARBA" id="ARBA00023136"/>
    </source>
</evidence>
<dbReference type="PANTHER" id="PTHR23501:SF187">
    <property type="entry name" value="MAJOR FACILITATOR SUPERFAMILY (MFS) PROFILE DOMAIN-CONTAINING PROTEIN"/>
    <property type="match status" value="1"/>
</dbReference>
<keyword evidence="6" id="KW-0325">Glycoprotein</keyword>
<evidence type="ECO:0000259" key="8">
    <source>
        <dbReference type="PROSITE" id="PS50850"/>
    </source>
</evidence>
<comment type="subcellular location">
    <subcellularLocation>
        <location evidence="1">Membrane</location>
        <topology evidence="1">Multi-pass membrane protein</topology>
    </subcellularLocation>
</comment>
<dbReference type="GO" id="GO:0005886">
    <property type="term" value="C:plasma membrane"/>
    <property type="evidence" value="ECO:0007669"/>
    <property type="project" value="TreeGrafter"/>
</dbReference>
<feature type="non-terminal residue" evidence="9">
    <location>
        <position position="81"/>
    </location>
</feature>
<keyword evidence="3 7" id="KW-0812">Transmembrane</keyword>
<dbReference type="GO" id="GO:0022857">
    <property type="term" value="F:transmembrane transporter activity"/>
    <property type="evidence" value="ECO:0007669"/>
    <property type="project" value="InterPro"/>
</dbReference>
<gene>
    <name evidence="9" type="ORF">P280DRAFT_361142</name>
</gene>
<reference evidence="9" key="1">
    <citation type="journal article" date="2020" name="Stud. Mycol.">
        <title>101 Dothideomycetes genomes: a test case for predicting lifestyles and emergence of pathogens.</title>
        <authorList>
            <person name="Haridas S."/>
            <person name="Albert R."/>
            <person name="Binder M."/>
            <person name="Bloem J."/>
            <person name="Labutti K."/>
            <person name="Salamov A."/>
            <person name="Andreopoulos B."/>
            <person name="Baker S."/>
            <person name="Barry K."/>
            <person name="Bills G."/>
            <person name="Bluhm B."/>
            <person name="Cannon C."/>
            <person name="Castanera R."/>
            <person name="Culley D."/>
            <person name="Daum C."/>
            <person name="Ezra D."/>
            <person name="Gonzalez J."/>
            <person name="Henrissat B."/>
            <person name="Kuo A."/>
            <person name="Liang C."/>
            <person name="Lipzen A."/>
            <person name="Lutzoni F."/>
            <person name="Magnuson J."/>
            <person name="Mondo S."/>
            <person name="Nolan M."/>
            <person name="Ohm R."/>
            <person name="Pangilinan J."/>
            <person name="Park H.-J."/>
            <person name="Ramirez L."/>
            <person name="Alfaro M."/>
            <person name="Sun H."/>
            <person name="Tritt A."/>
            <person name="Yoshinaga Y."/>
            <person name="Zwiers L.-H."/>
            <person name="Turgeon B."/>
            <person name="Goodwin S."/>
            <person name="Spatafora J."/>
            <person name="Crous P."/>
            <person name="Grigoriev I."/>
        </authorList>
    </citation>
    <scope>NUCLEOTIDE SEQUENCE</scope>
    <source>
        <strain evidence="9">CBS 473.64</strain>
    </source>
</reference>
<evidence type="ECO:0000256" key="6">
    <source>
        <dbReference type="ARBA" id="ARBA00023180"/>
    </source>
</evidence>
<evidence type="ECO:0000256" key="7">
    <source>
        <dbReference type="SAM" id="Phobius"/>
    </source>
</evidence>
<dbReference type="EMBL" id="MU006776">
    <property type="protein sequence ID" value="KAF2646108.1"/>
    <property type="molecule type" value="Genomic_DNA"/>
</dbReference>
<dbReference type="PANTHER" id="PTHR23501">
    <property type="entry name" value="MAJOR FACILITATOR SUPERFAMILY"/>
    <property type="match status" value="1"/>
</dbReference>
<dbReference type="InterPro" id="IPR036259">
    <property type="entry name" value="MFS_trans_sf"/>
</dbReference>
<sequence>QLWFVIGGLNIGMLLTALDFNIVANAAPIIPSQFKDYSNSSWLAMSFLISFALVLPIYSKLDDTFGRKEVFMVGTVIFLMG</sequence>
<protein>
    <recommendedName>
        <fullName evidence="8">Major facilitator superfamily (MFS) profile domain-containing protein</fullName>
    </recommendedName>
</protein>
<dbReference type="PROSITE" id="PS50850">
    <property type="entry name" value="MFS"/>
    <property type="match status" value="1"/>
</dbReference>
<feature type="transmembrane region" description="Helical" evidence="7">
    <location>
        <begin position="41"/>
        <end position="58"/>
    </location>
</feature>
<evidence type="ECO:0000256" key="3">
    <source>
        <dbReference type="ARBA" id="ARBA00022692"/>
    </source>
</evidence>
<dbReference type="Pfam" id="PF07690">
    <property type="entry name" value="MFS_1"/>
    <property type="match status" value="1"/>
</dbReference>
<organism evidence="9 10">
    <name type="scientific">Massarina eburnea CBS 473.64</name>
    <dbReference type="NCBI Taxonomy" id="1395130"/>
    <lineage>
        <taxon>Eukaryota</taxon>
        <taxon>Fungi</taxon>
        <taxon>Dikarya</taxon>
        <taxon>Ascomycota</taxon>
        <taxon>Pezizomycotina</taxon>
        <taxon>Dothideomycetes</taxon>
        <taxon>Pleosporomycetidae</taxon>
        <taxon>Pleosporales</taxon>
        <taxon>Massarineae</taxon>
        <taxon>Massarinaceae</taxon>
        <taxon>Massarina</taxon>
    </lineage>
</organism>
<proteinExistence type="predicted"/>
<keyword evidence="5 7" id="KW-0472">Membrane</keyword>
<name>A0A6A6SI88_9PLEO</name>
<dbReference type="InterPro" id="IPR011701">
    <property type="entry name" value="MFS"/>
</dbReference>
<evidence type="ECO:0000256" key="4">
    <source>
        <dbReference type="ARBA" id="ARBA00022989"/>
    </source>
</evidence>
<evidence type="ECO:0000313" key="10">
    <source>
        <dbReference type="Proteomes" id="UP000799753"/>
    </source>
</evidence>
<keyword evidence="2" id="KW-0813">Transport</keyword>